<protein>
    <recommendedName>
        <fullName evidence="4">DUF2244 domain-containing protein</fullName>
    </recommendedName>
</protein>
<evidence type="ECO:0000256" key="1">
    <source>
        <dbReference type="SAM" id="Phobius"/>
    </source>
</evidence>
<evidence type="ECO:0008006" key="4">
    <source>
        <dbReference type="Google" id="ProtNLM"/>
    </source>
</evidence>
<dbReference type="InterPro" id="IPR016990">
    <property type="entry name" value="UCP032162_TM"/>
</dbReference>
<evidence type="ECO:0000313" key="3">
    <source>
        <dbReference type="Proteomes" id="UP000076335"/>
    </source>
</evidence>
<feature type="transmembrane region" description="Helical" evidence="1">
    <location>
        <begin position="54"/>
        <end position="75"/>
    </location>
</feature>
<dbReference type="Pfam" id="PF10003">
    <property type="entry name" value="DUF2244"/>
    <property type="match status" value="1"/>
</dbReference>
<dbReference type="PIRSF" id="PIRSF032162">
    <property type="entry name" value="UCP032162_imp"/>
    <property type="match status" value="1"/>
</dbReference>
<accession>A0A154L9Z6</accession>
<keyword evidence="1" id="KW-1133">Transmembrane helix</keyword>
<keyword evidence="1" id="KW-0812">Transmembrane</keyword>
<proteinExistence type="predicted"/>
<organism evidence="2 3">
    <name type="scientific">Thalassospira lucentensis</name>
    <dbReference type="NCBI Taxonomy" id="168935"/>
    <lineage>
        <taxon>Bacteria</taxon>
        <taxon>Pseudomonadati</taxon>
        <taxon>Pseudomonadota</taxon>
        <taxon>Alphaproteobacteria</taxon>
        <taxon>Rhodospirillales</taxon>
        <taxon>Thalassospiraceae</taxon>
        <taxon>Thalassospira</taxon>
    </lineage>
</organism>
<feature type="transmembrane region" description="Helical" evidence="1">
    <location>
        <begin position="26"/>
        <end position="48"/>
    </location>
</feature>
<dbReference type="RefSeq" id="WP_062950169.1">
    <property type="nucleotide sequence ID" value="NZ_LPVY01000005.1"/>
</dbReference>
<sequence>MPAVPRTEKPIFRIDLRPPRSLSRRAARSIVVILACVTTSIGLIFWAVGAWPVIGFLGIDVILLALAFHFSFRAARAEERIELRRGNLRVIRISARGTRQEFDFQPYWLQVVLERGEDDQCELYLRSHGKRFEIAGFLGAEEKTDLAGKLDRLLRQARCHPDLQPAGLS</sequence>
<dbReference type="InterPro" id="IPR019253">
    <property type="entry name" value="DUF2244_TM"/>
</dbReference>
<comment type="caution">
    <text evidence="2">The sequence shown here is derived from an EMBL/GenBank/DDBJ whole genome shotgun (WGS) entry which is preliminary data.</text>
</comment>
<dbReference type="EMBL" id="LPVY01000005">
    <property type="protein sequence ID" value="KZB66838.1"/>
    <property type="molecule type" value="Genomic_DNA"/>
</dbReference>
<dbReference type="Proteomes" id="UP000076335">
    <property type="component" value="Unassembled WGS sequence"/>
</dbReference>
<reference evidence="2 3" key="1">
    <citation type="submission" date="2015-12" db="EMBL/GenBank/DDBJ databases">
        <title>Genome sequence of Thalassospira lucentensis MCCC 1A02072.</title>
        <authorList>
            <person name="Lu L."/>
            <person name="Lai Q."/>
            <person name="Shao Z."/>
            <person name="Qian P."/>
        </authorList>
    </citation>
    <scope>NUCLEOTIDE SEQUENCE [LARGE SCALE GENOMIC DNA]</scope>
    <source>
        <strain evidence="2 3">MCCC 1A02072</strain>
    </source>
</reference>
<name>A0A154L9Z6_9PROT</name>
<evidence type="ECO:0000313" key="2">
    <source>
        <dbReference type="EMBL" id="KZB66838.1"/>
    </source>
</evidence>
<dbReference type="AlphaFoldDB" id="A0A154L9Z6"/>
<gene>
    <name evidence="2" type="ORF">AUP42_15020</name>
</gene>
<keyword evidence="1" id="KW-0472">Membrane</keyword>